<keyword evidence="1" id="KW-0175">Coiled coil</keyword>
<accession>A0A8X6LCS3</accession>
<evidence type="ECO:0000256" key="1">
    <source>
        <dbReference type="SAM" id="Coils"/>
    </source>
</evidence>
<evidence type="ECO:0000313" key="2">
    <source>
        <dbReference type="EMBL" id="GFR06056.1"/>
    </source>
</evidence>
<gene>
    <name evidence="2" type="primary">NCL1_28272</name>
    <name evidence="2" type="ORF">TNCT_487191</name>
</gene>
<protein>
    <submittedName>
        <fullName evidence="2">Uncharacterized protein</fullName>
    </submittedName>
</protein>
<dbReference type="Proteomes" id="UP000887116">
    <property type="component" value="Unassembled WGS sequence"/>
</dbReference>
<dbReference type="AlphaFoldDB" id="A0A8X6LCS3"/>
<name>A0A8X6LCS3_TRICU</name>
<evidence type="ECO:0000313" key="3">
    <source>
        <dbReference type="Proteomes" id="UP000887116"/>
    </source>
</evidence>
<sequence length="356" mass="41497">MTITEFEVHFRFNYKRVRISYLKPSKSFFLGKGMMKIFLVLLLVGCATAALHDALEKAVEEAVDGFRVALEHTQPLHEALGVEENEFVTRLQSDVRDELIKHIEKLFRDALKKIDEAVRKGKTINKEAYEKLKNLKETLKELEVTDHEIDGFKKQVSLVLQKILEQMGIFDKRSVEENPLDSMLGDLSFRDFFLKIKNMILEKMDVSALKQGLAKALRQASQSLCHWLTNKGEEKLNNFFDRILEKDEEGESKRAVSDLYEQLKDYFDNLQVDFKEKFAKFGEWMKHLVETGMEKSKNKIENVRNVARELIAKSKHLSKEVAAEALEFLHQFKDELGHLYDEARDKLMQKILDYTD</sequence>
<reference evidence="2" key="1">
    <citation type="submission" date="2020-07" db="EMBL/GenBank/DDBJ databases">
        <title>Multicomponent nature underlies the extraordinary mechanical properties of spider dragline silk.</title>
        <authorList>
            <person name="Kono N."/>
            <person name="Nakamura H."/>
            <person name="Mori M."/>
            <person name="Yoshida Y."/>
            <person name="Ohtoshi R."/>
            <person name="Malay A.D."/>
            <person name="Moran D.A.P."/>
            <person name="Tomita M."/>
            <person name="Numata K."/>
            <person name="Arakawa K."/>
        </authorList>
    </citation>
    <scope>NUCLEOTIDE SEQUENCE</scope>
</reference>
<organism evidence="2 3">
    <name type="scientific">Trichonephila clavata</name>
    <name type="common">Joro spider</name>
    <name type="synonym">Nephila clavata</name>
    <dbReference type="NCBI Taxonomy" id="2740835"/>
    <lineage>
        <taxon>Eukaryota</taxon>
        <taxon>Metazoa</taxon>
        <taxon>Ecdysozoa</taxon>
        <taxon>Arthropoda</taxon>
        <taxon>Chelicerata</taxon>
        <taxon>Arachnida</taxon>
        <taxon>Araneae</taxon>
        <taxon>Araneomorphae</taxon>
        <taxon>Entelegynae</taxon>
        <taxon>Araneoidea</taxon>
        <taxon>Nephilidae</taxon>
        <taxon>Trichonephila</taxon>
    </lineage>
</organism>
<comment type="caution">
    <text evidence="2">The sequence shown here is derived from an EMBL/GenBank/DDBJ whole genome shotgun (WGS) entry which is preliminary data.</text>
</comment>
<dbReference type="EMBL" id="BMAO01016064">
    <property type="protein sequence ID" value="GFR06056.1"/>
    <property type="molecule type" value="Genomic_DNA"/>
</dbReference>
<feature type="coiled-coil region" evidence="1">
    <location>
        <begin position="293"/>
        <end position="320"/>
    </location>
</feature>
<dbReference type="OrthoDB" id="6423430at2759"/>
<proteinExistence type="predicted"/>
<keyword evidence="3" id="KW-1185">Reference proteome</keyword>